<dbReference type="AlphaFoldDB" id="A0AAV6V5U6"/>
<comment type="caution">
    <text evidence="1">The sequence shown here is derived from an EMBL/GenBank/DDBJ whole genome shotgun (WGS) entry which is preliminary data.</text>
</comment>
<name>A0AAV6V5U6_9ARAC</name>
<dbReference type="PANTHER" id="PTHR31909">
    <property type="entry name" value="CHROMOSOME 20 ORF85 FAMILY MEMBER"/>
    <property type="match status" value="1"/>
</dbReference>
<organism evidence="1 2">
    <name type="scientific">Oedothorax gibbosus</name>
    <dbReference type="NCBI Taxonomy" id="931172"/>
    <lineage>
        <taxon>Eukaryota</taxon>
        <taxon>Metazoa</taxon>
        <taxon>Ecdysozoa</taxon>
        <taxon>Arthropoda</taxon>
        <taxon>Chelicerata</taxon>
        <taxon>Arachnida</taxon>
        <taxon>Araneae</taxon>
        <taxon>Araneomorphae</taxon>
        <taxon>Entelegynae</taxon>
        <taxon>Araneoidea</taxon>
        <taxon>Linyphiidae</taxon>
        <taxon>Erigoninae</taxon>
        <taxon>Oedothorax</taxon>
    </lineage>
</organism>
<reference evidence="1 2" key="1">
    <citation type="journal article" date="2022" name="Nat. Ecol. Evol.">
        <title>A masculinizing supergene underlies an exaggerated male reproductive morph in a spider.</title>
        <authorList>
            <person name="Hendrickx F."/>
            <person name="De Corte Z."/>
            <person name="Sonet G."/>
            <person name="Van Belleghem S.M."/>
            <person name="Kostlbacher S."/>
            <person name="Vangestel C."/>
        </authorList>
    </citation>
    <scope>NUCLEOTIDE SEQUENCE [LARGE SCALE GENOMIC DNA]</scope>
    <source>
        <strain evidence="1">W744_W776</strain>
    </source>
</reference>
<accession>A0AAV6V5U6</accession>
<dbReference type="InterPro" id="IPR020339">
    <property type="entry name" value="C20orf85-like"/>
</dbReference>
<dbReference type="Proteomes" id="UP000827092">
    <property type="component" value="Unassembled WGS sequence"/>
</dbReference>
<protein>
    <submittedName>
        <fullName evidence="1">Uncharacterized protein</fullName>
    </submittedName>
</protein>
<gene>
    <name evidence="1" type="ORF">JTE90_003294</name>
</gene>
<sequence>MTEDKPDFRANSGAILNETILKELKSVARWEREWGFQLQKYRQLQKETKRLNVFPDEAKSEEEIMVNHPKCPVTTSKQIGWLVNDPRFNLEKFGRQSKPIGSLDKKLGWPIEGCP</sequence>
<dbReference type="PANTHER" id="PTHR31909:SF3">
    <property type="entry name" value="SIMILAR TO PROTEIN C20ORF85 HOMOLOG"/>
    <property type="match status" value="1"/>
</dbReference>
<proteinExistence type="predicted"/>
<dbReference type="EMBL" id="JAFNEN010000162">
    <property type="protein sequence ID" value="KAG8191285.1"/>
    <property type="molecule type" value="Genomic_DNA"/>
</dbReference>
<evidence type="ECO:0000313" key="2">
    <source>
        <dbReference type="Proteomes" id="UP000827092"/>
    </source>
</evidence>
<evidence type="ECO:0000313" key="1">
    <source>
        <dbReference type="EMBL" id="KAG8191285.1"/>
    </source>
</evidence>
<dbReference type="Pfam" id="PF14945">
    <property type="entry name" value="LLC1"/>
    <property type="match status" value="1"/>
</dbReference>
<keyword evidence="2" id="KW-1185">Reference proteome</keyword>